<dbReference type="EMBL" id="CAMXCT030003428">
    <property type="protein sequence ID" value="CAL4791707.1"/>
    <property type="molecule type" value="Genomic_DNA"/>
</dbReference>
<dbReference type="Proteomes" id="UP001152797">
    <property type="component" value="Unassembled WGS sequence"/>
</dbReference>
<evidence type="ECO:0000313" key="3">
    <source>
        <dbReference type="Proteomes" id="UP001152797"/>
    </source>
</evidence>
<reference evidence="2" key="2">
    <citation type="submission" date="2024-04" db="EMBL/GenBank/DDBJ databases">
        <authorList>
            <person name="Chen Y."/>
            <person name="Shah S."/>
            <person name="Dougan E. K."/>
            <person name="Thang M."/>
            <person name="Chan C."/>
        </authorList>
    </citation>
    <scope>NUCLEOTIDE SEQUENCE [LARGE SCALE GENOMIC DNA]</scope>
</reference>
<evidence type="ECO:0000313" key="1">
    <source>
        <dbReference type="EMBL" id="CAI4004395.1"/>
    </source>
</evidence>
<dbReference type="EMBL" id="CAMXCT010003428">
    <property type="protein sequence ID" value="CAI4004395.1"/>
    <property type="molecule type" value="Genomic_DNA"/>
</dbReference>
<organism evidence="1">
    <name type="scientific">Cladocopium goreaui</name>
    <dbReference type="NCBI Taxonomy" id="2562237"/>
    <lineage>
        <taxon>Eukaryota</taxon>
        <taxon>Sar</taxon>
        <taxon>Alveolata</taxon>
        <taxon>Dinophyceae</taxon>
        <taxon>Suessiales</taxon>
        <taxon>Symbiodiniaceae</taxon>
        <taxon>Cladocopium</taxon>
    </lineage>
</organism>
<sequence length="175" mass="20140">MEPEDLFLLEQGPASFSLTIMMLIKSESEPPPETLVFKKWREQFHVVYVSDKLWTSDKMLLEEKEKSGFLQPVLTTLGIESLKNVASSCCYVLQRDSESGWWIMWLAVMSSKSEKVELTLLFPQSKTKAAFWTEGMHSYVLSDWDLCLGDSNSTYDSWARHANIITELDNVKKTE</sequence>
<evidence type="ECO:0000313" key="2">
    <source>
        <dbReference type="EMBL" id="CAL1157770.1"/>
    </source>
</evidence>
<comment type="caution">
    <text evidence="1">The sequence shown here is derived from an EMBL/GenBank/DDBJ whole genome shotgun (WGS) entry which is preliminary data.</text>
</comment>
<protein>
    <submittedName>
        <fullName evidence="1">Uncharacterized protein</fullName>
    </submittedName>
</protein>
<dbReference type="OrthoDB" id="492085at2759"/>
<name>A0A9P1D7K6_9DINO</name>
<keyword evidence="3" id="KW-1185">Reference proteome</keyword>
<reference evidence="1" key="1">
    <citation type="submission" date="2022-10" db="EMBL/GenBank/DDBJ databases">
        <authorList>
            <person name="Chen Y."/>
            <person name="Dougan E. K."/>
            <person name="Chan C."/>
            <person name="Rhodes N."/>
            <person name="Thang M."/>
        </authorList>
    </citation>
    <scope>NUCLEOTIDE SEQUENCE</scope>
</reference>
<proteinExistence type="predicted"/>
<dbReference type="EMBL" id="CAMXCT020003428">
    <property type="protein sequence ID" value="CAL1157770.1"/>
    <property type="molecule type" value="Genomic_DNA"/>
</dbReference>
<dbReference type="AlphaFoldDB" id="A0A9P1D7K6"/>
<accession>A0A9P1D7K6</accession>
<gene>
    <name evidence="1" type="ORF">C1SCF055_LOCUS30183</name>
</gene>